<dbReference type="Pfam" id="PF26013">
    <property type="entry name" value="DUF8004"/>
    <property type="match status" value="1"/>
</dbReference>
<feature type="domain" description="DUF8004" evidence="2">
    <location>
        <begin position="216"/>
        <end position="306"/>
    </location>
</feature>
<reference evidence="3 4" key="1">
    <citation type="submission" date="2024-01" db="EMBL/GenBank/DDBJ databases">
        <authorList>
            <person name="Allen C."/>
            <person name="Tagirdzhanova G."/>
        </authorList>
    </citation>
    <scope>NUCLEOTIDE SEQUENCE [LARGE SCALE GENOMIC DNA]</scope>
    <source>
        <strain evidence="3 4">CBS 573.63</strain>
    </source>
</reference>
<proteinExistence type="predicted"/>
<protein>
    <recommendedName>
        <fullName evidence="2">DUF8004 domain-containing protein</fullName>
    </recommendedName>
</protein>
<keyword evidence="4" id="KW-1185">Reference proteome</keyword>
<dbReference type="PANTHER" id="PTHR39601:SF1">
    <property type="entry name" value="CHORIOGENIN HMINOR"/>
    <property type="match status" value="1"/>
</dbReference>
<evidence type="ECO:0000256" key="1">
    <source>
        <dbReference type="SAM" id="MobiDB-lite"/>
    </source>
</evidence>
<dbReference type="EMBL" id="CAWUOM010000021">
    <property type="protein sequence ID" value="CAK7265992.1"/>
    <property type="molecule type" value="Genomic_DNA"/>
</dbReference>
<feature type="compositionally biased region" description="Polar residues" evidence="1">
    <location>
        <begin position="1015"/>
        <end position="1024"/>
    </location>
</feature>
<dbReference type="Proteomes" id="UP001642501">
    <property type="component" value="Unassembled WGS sequence"/>
</dbReference>
<evidence type="ECO:0000259" key="2">
    <source>
        <dbReference type="Pfam" id="PF26013"/>
    </source>
</evidence>
<feature type="region of interest" description="Disordered" evidence="1">
    <location>
        <begin position="1012"/>
        <end position="1038"/>
    </location>
</feature>
<accession>A0ABP0DFA3</accession>
<sequence>MADILESRDYAVRDGVSNRSRGWMPRRPGDATDSSASRTRRHPNIKRWDGKSKTSMTWNSLERDPELWLRHGNCFVHLYACGQSRQGPSFKVPISTLLASRCHPLVERFIAQKIPAVPDASVSHTQNTTEQSTHVPPPLAALDYWSRAHLIGRVDLYIPPPANADHDQAFGYYLAIRNLFAWVFQRPVVGKDLGHTLSNLYDVMCEFRHPQADNVQDLLCYLEDEGYTRMADYPVHALAMLQLSETIRYRALYINAFSHCVGMYNDLYLGSEYAHINSATRKFIRWTRLEMDLRLGSAGSMLSNLLEEQLSEAHLSLPRMARVHLDKFRAHIQSHYTSKFGQYPPASIDTRSTIFEPKVYRVLADDFEALYEYLVDGSFTTNATRPTLAQGGLCVLQSVRTFDQRHGFTSLKCPLPRLPELPSQLGTDEIPRSASVTPRPPSSSMNRDTIKRRLSWLSGTKLDRLVLTRAEKLKLDSRLIANTALLKASNKVRTDLWNNGFVAAYRQFEEDAVLGLYSPDGMEKASLIDTRKVCWILVYAVHQTLHHCLLPSPAEVNGVAAVKYHLSISPKHLPTWEDKCESSSFSLTGSTGDASPLSAWTARPFRTSRNKNNSRNSRHEEIAPPDRCLSMTAVPDATVLQSLIDGSRDGPESNRALSPVFDIRPDIDYLGLANRDSNTMAPLDGEEVILSRSRSLSQTTNFRRSLILFRGSQLVNSADSGESRPAKYQMDGHVGDTGSGESNMLPIARMMPSTGTTISQRNSFPQHSSSPSNSDKPRSKLQRSTTTSRVRRSLPYHEIIVHGYGNGTNPVQLAVLTHPAALAARATDEKPLDDTVATPSTTRSLSTSSTKSNTSARTADTALTEPAASIERTGNGTHYDYATHAASVAATDEVMPEKDTTLGISPTIGRLTNSSSSSHSMVTAKATHPLPLISPRGCEQQSQPAPSIWQKSRVCTRAPTAEDPYQGLSAESCATVTSSAPVPPPIPRRSSARQRRFSVYGGGDEYAAATPVQPMATSQRSQSMKLDPQRRMPLRSRTQPVLAENDRDSAMLDHHLSIKHGALQGVYKSMGQRVGPGLTTSSPSSRTSWCFDVAALRSVHEEEGDLTAPGASSASASAAWSRSSSVLASPSRHWHRHSSYVSSMKDQDQGSDKDFNDRTDENIAHRTGEVPEWEKYAMGLGGHTIV</sequence>
<organism evidence="3 4">
    <name type="scientific">Sporothrix epigloea</name>
    <dbReference type="NCBI Taxonomy" id="1892477"/>
    <lineage>
        <taxon>Eukaryota</taxon>
        <taxon>Fungi</taxon>
        <taxon>Dikarya</taxon>
        <taxon>Ascomycota</taxon>
        <taxon>Pezizomycotina</taxon>
        <taxon>Sordariomycetes</taxon>
        <taxon>Sordariomycetidae</taxon>
        <taxon>Ophiostomatales</taxon>
        <taxon>Ophiostomataceae</taxon>
        <taxon>Sporothrix</taxon>
    </lineage>
</organism>
<evidence type="ECO:0000313" key="4">
    <source>
        <dbReference type="Proteomes" id="UP001642501"/>
    </source>
</evidence>
<dbReference type="InterPro" id="IPR058317">
    <property type="entry name" value="DUF8004"/>
</dbReference>
<comment type="caution">
    <text evidence="3">The sequence shown here is derived from an EMBL/GenBank/DDBJ whole genome shotgun (WGS) entry which is preliminary data.</text>
</comment>
<feature type="region of interest" description="Disordered" evidence="1">
    <location>
        <begin position="424"/>
        <end position="447"/>
    </location>
</feature>
<evidence type="ECO:0000313" key="3">
    <source>
        <dbReference type="EMBL" id="CAK7265992.1"/>
    </source>
</evidence>
<feature type="region of interest" description="Disordered" evidence="1">
    <location>
        <begin position="826"/>
        <end position="877"/>
    </location>
</feature>
<feature type="compositionally biased region" description="Basic and acidic residues" evidence="1">
    <location>
        <begin position="1145"/>
        <end position="1168"/>
    </location>
</feature>
<feature type="compositionally biased region" description="Low complexity" evidence="1">
    <location>
        <begin position="838"/>
        <end position="858"/>
    </location>
</feature>
<name>A0ABP0DFA3_9PEZI</name>
<feature type="region of interest" description="Disordered" evidence="1">
    <location>
        <begin position="18"/>
        <end position="48"/>
    </location>
</feature>
<feature type="region of interest" description="Disordered" evidence="1">
    <location>
        <begin position="587"/>
        <end position="625"/>
    </location>
</feature>
<feature type="region of interest" description="Disordered" evidence="1">
    <location>
        <begin position="718"/>
        <end position="790"/>
    </location>
</feature>
<feature type="compositionally biased region" description="Polar residues" evidence="1">
    <location>
        <begin position="753"/>
        <end position="762"/>
    </location>
</feature>
<dbReference type="PANTHER" id="PTHR39601">
    <property type="entry name" value="CHORIOGENIN HMINOR"/>
    <property type="match status" value="1"/>
</dbReference>
<feature type="compositionally biased region" description="Low complexity" evidence="1">
    <location>
        <begin position="763"/>
        <end position="774"/>
    </location>
</feature>
<gene>
    <name evidence="3" type="ORF">SEPCBS57363_001870</name>
</gene>
<feature type="region of interest" description="Disordered" evidence="1">
    <location>
        <begin position="1138"/>
        <end position="1168"/>
    </location>
</feature>